<dbReference type="RefSeq" id="WP_023906532.1">
    <property type="nucleotide sequence ID" value="NZ_CP009829.2"/>
</dbReference>
<dbReference type="EMBL" id="CP009885">
    <property type="protein sequence ID" value="ALR06712.1"/>
    <property type="molecule type" value="Genomic_DNA"/>
</dbReference>
<name>A0ABC8AE21_XYLFS</name>
<organism evidence="1 3">
    <name type="scientific">Xylella fastidiosa</name>
    <dbReference type="NCBI Taxonomy" id="2371"/>
    <lineage>
        <taxon>Bacteria</taxon>
        <taxon>Pseudomonadati</taxon>
        <taxon>Pseudomonadota</taxon>
        <taxon>Gammaproteobacteria</taxon>
        <taxon>Lysobacterales</taxon>
        <taxon>Lysobacteraceae</taxon>
        <taxon>Xylella</taxon>
    </lineage>
</organism>
<sequence>MAESLTIHTFLARYPEFEPLPQDRVEQVIDDARLWLDASRWGHFYPQGLASLAAHFLWSSPSLGADHSAGARGAVVSERAGDLQISYAALSSGTPSDAWLTTSVYGQRYLALRRMVGLGALVAP</sequence>
<dbReference type="InterPro" id="IPR025127">
    <property type="entry name" value="DUF4054"/>
</dbReference>
<reference evidence="1" key="2">
    <citation type="journal article" date="2020" name="Phytopathology">
        <title>High-Quality Draft Genome Sequence Resources of Eight Xylella fastidiosa Strains Isolated from Citrus, Coffee, Plum, and Hibiscus in South America.</title>
        <authorList>
            <person name="Pierry P.M."/>
            <person name="de Santana W.O."/>
            <person name="Kitajima J.P."/>
            <person name="Martins-Junior J."/>
            <person name="Zaini P.A."/>
            <person name="Uceda-Campos G."/>
            <person name="Feitosa-Junior O.R."/>
            <person name="Pessoa P.I.S."/>
            <person name="Coletta-Filho H.D."/>
            <person name="de Souza A.A."/>
            <person name="Machado M.A."/>
            <person name="Gesteira A.D.S."/>
            <person name="Martins L.F."/>
            <person name="Amaral M.S."/>
            <person name="Beckedorff F.C."/>
            <person name="de Almeida L.G.P."/>
            <person name="de Vasconcelos A.T.R."/>
            <person name="Verjovski-Almeida S."/>
            <person name="Setubal J.C."/>
            <person name="da Silva A.M."/>
        </authorList>
    </citation>
    <scope>NUCLEOTIDE SEQUENCE</scope>
    <source>
        <strain evidence="1">Hib4</strain>
    </source>
</reference>
<accession>A0ABC8AE21</accession>
<reference evidence="3" key="1">
    <citation type="submission" date="2014-11" db="EMBL/GenBank/DDBJ databases">
        <title>Xylella fastidiosa Hib4 Genome Sequencing.</title>
        <authorList>
            <person name="Pierry P.M."/>
            <person name="da Silva A.M."/>
        </authorList>
    </citation>
    <scope>NUCLEOTIDE SEQUENCE [LARGE SCALE GENOMIC DNA]</scope>
    <source>
        <strain evidence="3">Hib4</strain>
    </source>
</reference>
<dbReference type="AlphaFoldDB" id="A0ABC8AE21"/>
<dbReference type="Proteomes" id="UP000196980">
    <property type="component" value="Chromosome"/>
</dbReference>
<evidence type="ECO:0000313" key="1">
    <source>
        <dbReference type="EMBL" id="ALR06712.1"/>
    </source>
</evidence>
<protein>
    <submittedName>
        <fullName evidence="1">DUF4054 domain-containing protein</fullName>
    </submittedName>
</protein>
<dbReference type="Pfam" id="PF13262">
    <property type="entry name" value="DUF4054"/>
    <property type="match status" value="1"/>
</dbReference>
<dbReference type="KEGG" id="xfh:XFHB_08045"/>
<proteinExistence type="predicted"/>
<evidence type="ECO:0000313" key="3">
    <source>
        <dbReference type="Proteomes" id="UP000196980"/>
    </source>
</evidence>
<evidence type="ECO:0000313" key="2">
    <source>
        <dbReference type="EMBL" id="ALR06799.1"/>
    </source>
</evidence>
<dbReference type="KEGG" id="xfh:XFHB_07510"/>
<gene>
    <name evidence="1" type="ORF">XFHB_07510</name>
    <name evidence="2" type="ORF">XFHB_08045</name>
</gene>
<dbReference type="EMBL" id="CP009885">
    <property type="protein sequence ID" value="ALR06799.1"/>
    <property type="molecule type" value="Genomic_DNA"/>
</dbReference>